<dbReference type="Pfam" id="PF24764">
    <property type="entry name" value="rva_4"/>
    <property type="match status" value="1"/>
</dbReference>
<dbReference type="OrthoDB" id="5946233at2759"/>
<name>F8PR32_SERL3</name>
<accession>F8PR32</accession>
<evidence type="ECO:0000313" key="3">
    <source>
        <dbReference type="EMBL" id="EGO01689.1"/>
    </source>
</evidence>
<protein>
    <recommendedName>
        <fullName evidence="2">Integrase core domain-containing protein</fullName>
    </recommendedName>
</protein>
<evidence type="ECO:0000259" key="2">
    <source>
        <dbReference type="Pfam" id="PF24764"/>
    </source>
</evidence>
<reference evidence="4" key="1">
    <citation type="journal article" date="2011" name="Science">
        <title>The plant cell wall-decomposing machinery underlies the functional diversity of forest fungi.</title>
        <authorList>
            <person name="Eastwood D.C."/>
            <person name="Floudas D."/>
            <person name="Binder M."/>
            <person name="Majcherczyk A."/>
            <person name="Schneider P."/>
            <person name="Aerts A."/>
            <person name="Asiegbu F.O."/>
            <person name="Baker S.E."/>
            <person name="Barry K."/>
            <person name="Bendiksby M."/>
            <person name="Blumentritt M."/>
            <person name="Coutinho P.M."/>
            <person name="Cullen D."/>
            <person name="de Vries R.P."/>
            <person name="Gathman A."/>
            <person name="Goodell B."/>
            <person name="Henrissat B."/>
            <person name="Ihrmark K."/>
            <person name="Kauserud H."/>
            <person name="Kohler A."/>
            <person name="LaButti K."/>
            <person name="Lapidus A."/>
            <person name="Lavin J.L."/>
            <person name="Lee Y.-H."/>
            <person name="Lindquist E."/>
            <person name="Lilly W."/>
            <person name="Lucas S."/>
            <person name="Morin E."/>
            <person name="Murat C."/>
            <person name="Oguiza J.A."/>
            <person name="Park J."/>
            <person name="Pisabarro A.G."/>
            <person name="Riley R."/>
            <person name="Rosling A."/>
            <person name="Salamov A."/>
            <person name="Schmidt O."/>
            <person name="Schmutz J."/>
            <person name="Skrede I."/>
            <person name="Stenlid J."/>
            <person name="Wiebenga A."/>
            <person name="Xie X."/>
            <person name="Kuees U."/>
            <person name="Hibbett D.S."/>
            <person name="Hoffmeister D."/>
            <person name="Hoegberg N."/>
            <person name="Martin F."/>
            <person name="Grigoriev I.V."/>
            <person name="Watkinson S.C."/>
        </authorList>
    </citation>
    <scope>NUCLEOTIDE SEQUENCE [LARGE SCALE GENOMIC DNA]</scope>
    <source>
        <strain evidence="4">strain S7.3</strain>
    </source>
</reference>
<dbReference type="STRING" id="936435.F8PR32"/>
<dbReference type="PANTHER" id="PTHR46177">
    <property type="entry name" value="INTEGRASE CATALYTIC DOMAIN-CONTAINING PROTEIN"/>
    <property type="match status" value="1"/>
</dbReference>
<evidence type="ECO:0000256" key="1">
    <source>
        <dbReference type="SAM" id="MobiDB-lite"/>
    </source>
</evidence>
<dbReference type="Proteomes" id="UP000008063">
    <property type="component" value="Unassembled WGS sequence"/>
</dbReference>
<sequence length="460" mass="53061">MPNPTGRNGIRLRAPDDAIIRPLVEKYVAAGYKNPKIVAKLKDHYNIEHFNVSLSLLKKKRMQWKVKSARGQDHTVHSIGPAIERVRSHFPYQGSHDMKDTLLQEEHLLVSCYFWTAGVNKVWCFDQHDKWRRFQLFLHVALEPFSGQVLWLKIWWTNWNPRLICGWYCDTVERLGEMPLLTQSDPGSENNGIANGQTLLRHLHDPALARTLQHTFKGSHRNIKPEIFWSQLRRRWAPGFEHLLNIGLDEGFYNPDDPLQRLCFHFIFIPWLQSELDLFTDRFNHTTPRHNINKILPHGRPTNIFTNPEGFESCNFAVKIQGNYLEQVQETYAPPDHGVFNLVPPEFAIYAEEFMSSIGDPTVTNNNVWEIYNNLLEHLSTLLDNGDLQSIIAGQPALPEEGFLGSDFMPVVDMPQYRHMQTNGSQGDKDREEEVVLSSDDDESEFEFIWTSSESGSGSA</sequence>
<dbReference type="PANTHER" id="PTHR46177:SF1">
    <property type="entry name" value="INTEGRASE CATALYTIC DOMAIN-CONTAINING PROTEIN"/>
    <property type="match status" value="1"/>
</dbReference>
<dbReference type="EMBL" id="GL945477">
    <property type="protein sequence ID" value="EGO01689.1"/>
    <property type="molecule type" value="Genomic_DNA"/>
</dbReference>
<gene>
    <name evidence="3" type="ORF">SERLA73DRAFT_150820</name>
</gene>
<feature type="domain" description="Integrase core" evidence="2">
    <location>
        <begin position="117"/>
        <end position="293"/>
    </location>
</feature>
<proteinExistence type="predicted"/>
<dbReference type="OMA" id="WTIYSEL"/>
<dbReference type="InterPro" id="IPR058913">
    <property type="entry name" value="Integrase_dom_put"/>
</dbReference>
<dbReference type="InParanoid" id="F8PR32"/>
<evidence type="ECO:0000313" key="4">
    <source>
        <dbReference type="Proteomes" id="UP000008063"/>
    </source>
</evidence>
<keyword evidence="4" id="KW-1185">Reference proteome</keyword>
<organism evidence="4">
    <name type="scientific">Serpula lacrymans var. lacrymans (strain S7.3)</name>
    <name type="common">Dry rot fungus</name>
    <dbReference type="NCBI Taxonomy" id="936435"/>
    <lineage>
        <taxon>Eukaryota</taxon>
        <taxon>Fungi</taxon>
        <taxon>Dikarya</taxon>
        <taxon>Basidiomycota</taxon>
        <taxon>Agaricomycotina</taxon>
        <taxon>Agaricomycetes</taxon>
        <taxon>Agaricomycetidae</taxon>
        <taxon>Boletales</taxon>
        <taxon>Coniophorineae</taxon>
        <taxon>Serpulaceae</taxon>
        <taxon>Serpula</taxon>
    </lineage>
</organism>
<dbReference type="HOGENOM" id="CLU_038374_0_1_1"/>
<dbReference type="AlphaFoldDB" id="F8PR32"/>
<feature type="region of interest" description="Disordered" evidence="1">
    <location>
        <begin position="419"/>
        <end position="443"/>
    </location>
</feature>